<evidence type="ECO:0000313" key="4">
    <source>
        <dbReference type="Proteomes" id="UP001159427"/>
    </source>
</evidence>
<dbReference type="InterPro" id="IPR011029">
    <property type="entry name" value="DEATH-like_dom_sf"/>
</dbReference>
<evidence type="ECO:0000313" key="3">
    <source>
        <dbReference type="EMBL" id="CAH3018846.1"/>
    </source>
</evidence>
<dbReference type="Gene3D" id="1.10.533.10">
    <property type="entry name" value="Death Domain, Fas"/>
    <property type="match status" value="1"/>
</dbReference>
<comment type="caution">
    <text evidence="3">The sequence shown here is derived from an EMBL/GenBank/DDBJ whole genome shotgun (WGS) entry which is preliminary data.</text>
</comment>
<dbReference type="Proteomes" id="UP001159427">
    <property type="component" value="Unassembled WGS sequence"/>
</dbReference>
<proteinExistence type="predicted"/>
<evidence type="ECO:0000256" key="2">
    <source>
        <dbReference type="SAM" id="SignalP"/>
    </source>
</evidence>
<name>A0ABN8LX35_9CNID</name>
<keyword evidence="1" id="KW-1133">Transmembrane helix</keyword>
<keyword evidence="4" id="KW-1185">Reference proteome</keyword>
<feature type="transmembrane region" description="Helical" evidence="1">
    <location>
        <begin position="53"/>
        <end position="72"/>
    </location>
</feature>
<sequence>MKTNMTIVLFFSLSPTANCPCECDGTTVPKTISPPSGTAPYETQKAPTKPRPWFWAVVAGVTVVLVTTAVAVKWRKRRLNQNKGRQQSIPPVQRGLDTHIRDLTVEDREFISEWLNDQDSNGFCYWEKVAEKLGLQIHRYRQWRRADNPTVKLLTALAEDEESTIRKLIKASQEAGLTLFAKELGKRFSGPTNIQNGSNENV</sequence>
<evidence type="ECO:0000256" key="1">
    <source>
        <dbReference type="SAM" id="Phobius"/>
    </source>
</evidence>
<feature type="chain" id="PRO_5045433340" description="Death domain-containing protein" evidence="2">
    <location>
        <begin position="20"/>
        <end position="202"/>
    </location>
</feature>
<gene>
    <name evidence="3" type="ORF">PEVE_00045064</name>
</gene>
<keyword evidence="1" id="KW-0472">Membrane</keyword>
<evidence type="ECO:0008006" key="5">
    <source>
        <dbReference type="Google" id="ProtNLM"/>
    </source>
</evidence>
<feature type="signal peptide" evidence="2">
    <location>
        <begin position="1"/>
        <end position="19"/>
    </location>
</feature>
<dbReference type="SUPFAM" id="SSF47986">
    <property type="entry name" value="DEATH domain"/>
    <property type="match status" value="1"/>
</dbReference>
<reference evidence="3 4" key="1">
    <citation type="submission" date="2022-05" db="EMBL/GenBank/DDBJ databases">
        <authorList>
            <consortium name="Genoscope - CEA"/>
            <person name="William W."/>
        </authorList>
    </citation>
    <scope>NUCLEOTIDE SEQUENCE [LARGE SCALE GENOMIC DNA]</scope>
</reference>
<keyword evidence="2" id="KW-0732">Signal</keyword>
<dbReference type="EMBL" id="CALNXI010000098">
    <property type="protein sequence ID" value="CAH3018846.1"/>
    <property type="molecule type" value="Genomic_DNA"/>
</dbReference>
<organism evidence="3 4">
    <name type="scientific">Porites evermanni</name>
    <dbReference type="NCBI Taxonomy" id="104178"/>
    <lineage>
        <taxon>Eukaryota</taxon>
        <taxon>Metazoa</taxon>
        <taxon>Cnidaria</taxon>
        <taxon>Anthozoa</taxon>
        <taxon>Hexacorallia</taxon>
        <taxon>Scleractinia</taxon>
        <taxon>Fungiina</taxon>
        <taxon>Poritidae</taxon>
        <taxon>Porites</taxon>
    </lineage>
</organism>
<protein>
    <recommendedName>
        <fullName evidence="5">Death domain-containing protein</fullName>
    </recommendedName>
</protein>
<accession>A0ABN8LX35</accession>
<keyword evidence="1" id="KW-0812">Transmembrane</keyword>